<dbReference type="AlphaFoldDB" id="A0AA40EBQ7"/>
<protein>
    <submittedName>
        <fullName evidence="1">Uncharacterized protein</fullName>
    </submittedName>
</protein>
<organism evidence="1 2">
    <name type="scientific">Lasiosphaeris hirsuta</name>
    <dbReference type="NCBI Taxonomy" id="260670"/>
    <lineage>
        <taxon>Eukaryota</taxon>
        <taxon>Fungi</taxon>
        <taxon>Dikarya</taxon>
        <taxon>Ascomycota</taxon>
        <taxon>Pezizomycotina</taxon>
        <taxon>Sordariomycetes</taxon>
        <taxon>Sordariomycetidae</taxon>
        <taxon>Sordariales</taxon>
        <taxon>Lasiosphaeriaceae</taxon>
        <taxon>Lasiosphaeris</taxon>
    </lineage>
</organism>
<accession>A0AA40EBQ7</accession>
<comment type="caution">
    <text evidence="1">The sequence shown here is derived from an EMBL/GenBank/DDBJ whole genome shotgun (WGS) entry which is preliminary data.</text>
</comment>
<gene>
    <name evidence="1" type="ORF">B0H67DRAFT_76887</name>
</gene>
<sequence length="153" mass="17301">MRWWISESDHQVQIVLLAKLDRPGRRVILEKWVETTPPPRPGPITRAARIASIPQPDCVQEITIDWTDGTAAEIPASNIVTRGDLRLEFHLLFLRPPEAPREHDILITIQRLQILYLRRVAFASHLKGERAVISSDKLVAVTSPQRHSEVGAA</sequence>
<dbReference type="Proteomes" id="UP001172102">
    <property type="component" value="Unassembled WGS sequence"/>
</dbReference>
<name>A0AA40EBQ7_9PEZI</name>
<dbReference type="EMBL" id="JAUKUA010000001">
    <property type="protein sequence ID" value="KAK0731526.1"/>
    <property type="molecule type" value="Genomic_DNA"/>
</dbReference>
<proteinExistence type="predicted"/>
<evidence type="ECO:0000313" key="2">
    <source>
        <dbReference type="Proteomes" id="UP001172102"/>
    </source>
</evidence>
<reference evidence="1" key="1">
    <citation type="submission" date="2023-06" db="EMBL/GenBank/DDBJ databases">
        <title>Genome-scale phylogeny and comparative genomics of the fungal order Sordariales.</title>
        <authorList>
            <consortium name="Lawrence Berkeley National Laboratory"/>
            <person name="Hensen N."/>
            <person name="Bonometti L."/>
            <person name="Westerberg I."/>
            <person name="Brannstrom I.O."/>
            <person name="Guillou S."/>
            <person name="Cros-Aarteil S."/>
            <person name="Calhoun S."/>
            <person name="Haridas S."/>
            <person name="Kuo A."/>
            <person name="Mondo S."/>
            <person name="Pangilinan J."/>
            <person name="Riley R."/>
            <person name="Labutti K."/>
            <person name="Andreopoulos B."/>
            <person name="Lipzen A."/>
            <person name="Chen C."/>
            <person name="Yanf M."/>
            <person name="Daum C."/>
            <person name="Ng V."/>
            <person name="Clum A."/>
            <person name="Steindorff A."/>
            <person name="Ohm R."/>
            <person name="Martin F."/>
            <person name="Silar P."/>
            <person name="Natvig D."/>
            <person name="Lalanne C."/>
            <person name="Gautier V."/>
            <person name="Ament-Velasquez S.L."/>
            <person name="Kruys A."/>
            <person name="Hutchinson M.I."/>
            <person name="Powell A.J."/>
            <person name="Barry K."/>
            <person name="Miller A.N."/>
            <person name="Grigoriev I.V."/>
            <person name="Debuchy R."/>
            <person name="Gladieux P."/>
            <person name="Thoren M.H."/>
            <person name="Johannesson H."/>
        </authorList>
    </citation>
    <scope>NUCLEOTIDE SEQUENCE</scope>
    <source>
        <strain evidence="1">SMH4607-1</strain>
    </source>
</reference>
<keyword evidence="2" id="KW-1185">Reference proteome</keyword>
<evidence type="ECO:0000313" key="1">
    <source>
        <dbReference type="EMBL" id="KAK0731526.1"/>
    </source>
</evidence>